<reference evidence="1" key="1">
    <citation type="submission" date="2014-11" db="EMBL/GenBank/DDBJ databases">
        <authorList>
            <person name="Amaro Gonzalez C."/>
        </authorList>
    </citation>
    <scope>NUCLEOTIDE SEQUENCE</scope>
</reference>
<dbReference type="EMBL" id="GBXM01072521">
    <property type="protein sequence ID" value="JAH36056.1"/>
    <property type="molecule type" value="Transcribed_RNA"/>
</dbReference>
<accession>A0A0E9S448</accession>
<protein>
    <submittedName>
        <fullName evidence="1">Uncharacterized protein</fullName>
    </submittedName>
</protein>
<proteinExistence type="predicted"/>
<evidence type="ECO:0000313" key="1">
    <source>
        <dbReference type="EMBL" id="JAH36056.1"/>
    </source>
</evidence>
<dbReference type="AlphaFoldDB" id="A0A0E9S448"/>
<name>A0A0E9S448_ANGAN</name>
<organism evidence="1">
    <name type="scientific">Anguilla anguilla</name>
    <name type="common">European freshwater eel</name>
    <name type="synonym">Muraena anguilla</name>
    <dbReference type="NCBI Taxonomy" id="7936"/>
    <lineage>
        <taxon>Eukaryota</taxon>
        <taxon>Metazoa</taxon>
        <taxon>Chordata</taxon>
        <taxon>Craniata</taxon>
        <taxon>Vertebrata</taxon>
        <taxon>Euteleostomi</taxon>
        <taxon>Actinopterygii</taxon>
        <taxon>Neopterygii</taxon>
        <taxon>Teleostei</taxon>
        <taxon>Anguilliformes</taxon>
        <taxon>Anguillidae</taxon>
        <taxon>Anguilla</taxon>
    </lineage>
</organism>
<sequence length="39" mass="4890">MQRKEHSALKMNGIFFHLCSLCFRLHESYFRNKCVWYHK</sequence>
<reference evidence="1" key="2">
    <citation type="journal article" date="2015" name="Fish Shellfish Immunol.">
        <title>Early steps in the European eel (Anguilla anguilla)-Vibrio vulnificus interaction in the gills: Role of the RtxA13 toxin.</title>
        <authorList>
            <person name="Callol A."/>
            <person name="Pajuelo D."/>
            <person name="Ebbesson L."/>
            <person name="Teles M."/>
            <person name="MacKenzie S."/>
            <person name="Amaro C."/>
        </authorList>
    </citation>
    <scope>NUCLEOTIDE SEQUENCE</scope>
</reference>